<dbReference type="InterPro" id="IPR014721">
    <property type="entry name" value="Ribsml_uS5_D2-typ_fold_subgr"/>
</dbReference>
<dbReference type="InterPro" id="IPR014790">
    <property type="entry name" value="MutL_C"/>
</dbReference>
<dbReference type="InterPro" id="IPR038973">
    <property type="entry name" value="MutL/Mlh/Pms-like"/>
</dbReference>
<feature type="region of interest" description="Disordered" evidence="5">
    <location>
        <begin position="337"/>
        <end position="395"/>
    </location>
</feature>
<dbReference type="GO" id="GO:0006298">
    <property type="term" value="P:mismatch repair"/>
    <property type="evidence" value="ECO:0007669"/>
    <property type="project" value="UniProtKB-UniRule"/>
</dbReference>
<evidence type="ECO:0000256" key="4">
    <source>
        <dbReference type="HAMAP-Rule" id="MF_00149"/>
    </source>
</evidence>
<dbReference type="GO" id="GO:0140664">
    <property type="term" value="F:ATP-dependent DNA damage sensor activity"/>
    <property type="evidence" value="ECO:0007669"/>
    <property type="project" value="InterPro"/>
</dbReference>
<dbReference type="EMBL" id="AP023366">
    <property type="protein sequence ID" value="BCJ85728.1"/>
    <property type="molecule type" value="Genomic_DNA"/>
</dbReference>
<dbReference type="InterPro" id="IPR020667">
    <property type="entry name" value="DNA_mismatch_repair_MutL"/>
</dbReference>
<dbReference type="InterPro" id="IPR002099">
    <property type="entry name" value="MutL/Mlh/PMS"/>
</dbReference>
<dbReference type="InterPro" id="IPR037198">
    <property type="entry name" value="MutL_C_sf"/>
</dbReference>
<gene>
    <name evidence="4 8" type="primary">mutL</name>
    <name evidence="8" type="ORF">skT53_07130</name>
</gene>
<reference evidence="8 9" key="1">
    <citation type="submission" date="2020-08" db="EMBL/GenBank/DDBJ databases">
        <title>Complete Genome Sequence of Effusibacillus dendaii Strain skT53, Isolated from Farmland soil.</title>
        <authorList>
            <person name="Konishi T."/>
            <person name="Kawasaki H."/>
        </authorList>
    </citation>
    <scope>NUCLEOTIDE SEQUENCE [LARGE SCALE GENOMIC DNA]</scope>
    <source>
        <strain evidence="9">skT53</strain>
    </source>
</reference>
<dbReference type="NCBIfam" id="TIGR00585">
    <property type="entry name" value="mutl"/>
    <property type="match status" value="1"/>
</dbReference>
<feature type="domain" description="MutL C-terminal dimerisation" evidence="6">
    <location>
        <begin position="469"/>
        <end position="611"/>
    </location>
</feature>
<feature type="region of interest" description="Disordered" evidence="5">
    <location>
        <begin position="409"/>
        <end position="429"/>
    </location>
</feature>
<dbReference type="HAMAP" id="MF_00149">
    <property type="entry name" value="DNA_mis_repair"/>
    <property type="match status" value="1"/>
</dbReference>
<dbReference type="PANTHER" id="PTHR10073:SF12">
    <property type="entry name" value="DNA MISMATCH REPAIR PROTEIN MLH1"/>
    <property type="match status" value="1"/>
</dbReference>
<evidence type="ECO:0000256" key="1">
    <source>
        <dbReference type="ARBA" id="ARBA00006082"/>
    </source>
</evidence>
<dbReference type="GO" id="GO:0016887">
    <property type="term" value="F:ATP hydrolysis activity"/>
    <property type="evidence" value="ECO:0007669"/>
    <property type="project" value="InterPro"/>
</dbReference>
<keyword evidence="2 4" id="KW-0227">DNA damage</keyword>
<dbReference type="CDD" id="cd16926">
    <property type="entry name" value="HATPase_MutL-MLH-PMS-like"/>
    <property type="match status" value="1"/>
</dbReference>
<name>A0A7I8D6E3_9BACL</name>
<dbReference type="SUPFAM" id="SSF54211">
    <property type="entry name" value="Ribosomal protein S5 domain 2-like"/>
    <property type="match status" value="1"/>
</dbReference>
<evidence type="ECO:0000313" key="8">
    <source>
        <dbReference type="EMBL" id="BCJ85728.1"/>
    </source>
</evidence>
<dbReference type="Pfam" id="PF01119">
    <property type="entry name" value="DNA_mis_repair"/>
    <property type="match status" value="1"/>
</dbReference>
<dbReference type="GO" id="GO:0030983">
    <property type="term" value="F:mismatched DNA binding"/>
    <property type="evidence" value="ECO:0007669"/>
    <property type="project" value="InterPro"/>
</dbReference>
<evidence type="ECO:0000259" key="6">
    <source>
        <dbReference type="SMART" id="SM00853"/>
    </source>
</evidence>
<dbReference type="Gene3D" id="3.30.230.10">
    <property type="match status" value="1"/>
</dbReference>
<dbReference type="CDD" id="cd00782">
    <property type="entry name" value="MutL_Trans"/>
    <property type="match status" value="1"/>
</dbReference>
<evidence type="ECO:0000256" key="2">
    <source>
        <dbReference type="ARBA" id="ARBA00022763"/>
    </source>
</evidence>
<dbReference type="SMART" id="SM01340">
    <property type="entry name" value="DNA_mis_repair"/>
    <property type="match status" value="1"/>
</dbReference>
<dbReference type="FunFam" id="3.30.565.10:FF:000003">
    <property type="entry name" value="DNA mismatch repair endonuclease MutL"/>
    <property type="match status" value="1"/>
</dbReference>
<feature type="compositionally biased region" description="Low complexity" evidence="5">
    <location>
        <begin position="345"/>
        <end position="366"/>
    </location>
</feature>
<dbReference type="InterPro" id="IPR014762">
    <property type="entry name" value="DNA_mismatch_repair_CS"/>
</dbReference>
<organism evidence="8 9">
    <name type="scientific">Effusibacillus dendaii</name>
    <dbReference type="NCBI Taxonomy" id="2743772"/>
    <lineage>
        <taxon>Bacteria</taxon>
        <taxon>Bacillati</taxon>
        <taxon>Bacillota</taxon>
        <taxon>Bacilli</taxon>
        <taxon>Bacillales</taxon>
        <taxon>Alicyclobacillaceae</taxon>
        <taxon>Effusibacillus</taxon>
    </lineage>
</organism>
<keyword evidence="3 4" id="KW-0234">DNA repair</keyword>
<dbReference type="InterPro" id="IPR042120">
    <property type="entry name" value="MutL_C_dimsub"/>
</dbReference>
<dbReference type="SMART" id="SM00853">
    <property type="entry name" value="MutL_C"/>
    <property type="match status" value="1"/>
</dbReference>
<evidence type="ECO:0000259" key="7">
    <source>
        <dbReference type="SMART" id="SM01340"/>
    </source>
</evidence>
<dbReference type="PANTHER" id="PTHR10073">
    <property type="entry name" value="DNA MISMATCH REPAIR PROTEIN MLH, PMS, MUTL"/>
    <property type="match status" value="1"/>
</dbReference>
<keyword evidence="9" id="KW-1185">Reference proteome</keyword>
<evidence type="ECO:0000313" key="9">
    <source>
        <dbReference type="Proteomes" id="UP000593802"/>
    </source>
</evidence>
<dbReference type="KEGG" id="eff:skT53_07130"/>
<dbReference type="Gene3D" id="3.30.565.10">
    <property type="entry name" value="Histidine kinase-like ATPase, C-terminal domain"/>
    <property type="match status" value="1"/>
</dbReference>
<feature type="domain" description="DNA mismatch repair protein S5" evidence="7">
    <location>
        <begin position="209"/>
        <end position="327"/>
    </location>
</feature>
<dbReference type="InterPro" id="IPR036890">
    <property type="entry name" value="HATPase_C_sf"/>
</dbReference>
<dbReference type="Gene3D" id="3.30.1540.20">
    <property type="entry name" value="MutL, C-terminal domain, dimerisation subdomain"/>
    <property type="match status" value="1"/>
</dbReference>
<dbReference type="Proteomes" id="UP000593802">
    <property type="component" value="Chromosome"/>
</dbReference>
<dbReference type="GO" id="GO:0032300">
    <property type="term" value="C:mismatch repair complex"/>
    <property type="evidence" value="ECO:0007669"/>
    <property type="project" value="InterPro"/>
</dbReference>
<dbReference type="GO" id="GO:0005524">
    <property type="term" value="F:ATP binding"/>
    <property type="evidence" value="ECO:0007669"/>
    <property type="project" value="InterPro"/>
</dbReference>
<comment type="similarity">
    <text evidence="1 4">Belongs to the DNA mismatch repair MutL/HexB family.</text>
</comment>
<dbReference type="InterPro" id="IPR042121">
    <property type="entry name" value="MutL_C_regsub"/>
</dbReference>
<dbReference type="Pfam" id="PF13589">
    <property type="entry name" value="HATPase_c_3"/>
    <property type="match status" value="1"/>
</dbReference>
<dbReference type="RefSeq" id="WP_200759808.1">
    <property type="nucleotide sequence ID" value="NZ_AP023366.1"/>
</dbReference>
<feature type="compositionally biased region" description="Polar residues" evidence="5">
    <location>
        <begin position="409"/>
        <end position="427"/>
    </location>
</feature>
<sequence>MAKIQVMSDLLANKIAAGEVVERPASVVKELLENSLDAGATEILIELQQAGLEMIRVADNGSGIDSSDVPLAFERHATSKILDDKDLFRIQTLGFRGEALPSIAAVSRLQIKTRTSTEQAGTCLHVEAGRITDSTVSAAKQGTEISVQDLFFNTPARLKYLKSMQTELGHVVDFVEKMALARPEVAFRLYHNDRLLLQTPGDGVILHAAAAVYGRELVKQMASVAWENYDYRITGLAGFPELNRANRNHCTFFVNGRYIKSYLLFQAVVNAYHTLLPINRYPVCILHIQLDPSLVDVNVHPTKLEVRFSEEKDLSISVQQAIRSALEQHSLVPKAVAKQIASERQPQTQQTPLPQTSLPQTQPEQPAFGSKQRMRQPSLKFDYPARVNGGSSDPKAAREAAIHLYQTTHTDQQTAKNQIHGENQSTVEPSAPFSAEATAAAKHLPDGTDESVMEEAAEAKEAPAIRFRPIAQALGMYVIAESVEGLYIIDQHAAHEKVLYEKFRNRLREKQIHPLPLLVPLTLELSSSESEKLVSQMSILSELCIEVEQFGRGSFLIRSVPDIWDGLDTQRLTAELIDELLMEQVKDPRALIEDKIIMKACKSAIKANRWLSMQEMNALCEQLAKLENPYTCPHGRPIIIHMSTYDLEKQFKRVM</sequence>
<proteinExistence type="inferred from homology"/>
<dbReference type="SUPFAM" id="SSF118116">
    <property type="entry name" value="DNA mismatch repair protein MutL"/>
    <property type="match status" value="1"/>
</dbReference>
<dbReference type="AlphaFoldDB" id="A0A7I8D6E3"/>
<evidence type="ECO:0000256" key="3">
    <source>
        <dbReference type="ARBA" id="ARBA00023204"/>
    </source>
</evidence>
<evidence type="ECO:0000256" key="5">
    <source>
        <dbReference type="SAM" id="MobiDB-lite"/>
    </source>
</evidence>
<dbReference type="Pfam" id="PF08676">
    <property type="entry name" value="MutL_C"/>
    <property type="match status" value="1"/>
</dbReference>
<comment type="function">
    <text evidence="4">This protein is involved in the repair of mismatches in DNA. It is required for dam-dependent methyl-directed DNA mismatch repair. May act as a 'molecular matchmaker', a protein that promotes the formation of a stable complex between two or more DNA-binding proteins in an ATP-dependent manner without itself being part of a final effector complex.</text>
</comment>
<dbReference type="PROSITE" id="PS00058">
    <property type="entry name" value="DNA_MISMATCH_REPAIR_1"/>
    <property type="match status" value="1"/>
</dbReference>
<dbReference type="InterPro" id="IPR013507">
    <property type="entry name" value="DNA_mismatch_S5_2-like"/>
</dbReference>
<accession>A0A7I8D6E3</accession>
<dbReference type="InterPro" id="IPR020568">
    <property type="entry name" value="Ribosomal_Su5_D2-typ_SF"/>
</dbReference>
<protein>
    <recommendedName>
        <fullName evidence="4">DNA mismatch repair protein MutL</fullName>
    </recommendedName>
</protein>
<dbReference type="Gene3D" id="3.30.1370.100">
    <property type="entry name" value="MutL, C-terminal domain, regulatory subdomain"/>
    <property type="match status" value="1"/>
</dbReference>
<dbReference type="SUPFAM" id="SSF55874">
    <property type="entry name" value="ATPase domain of HSP90 chaperone/DNA topoisomerase II/histidine kinase"/>
    <property type="match status" value="1"/>
</dbReference>